<proteinExistence type="predicted"/>
<organism evidence="3 4">
    <name type="scientific">Lentzea albida</name>
    <dbReference type="NCBI Taxonomy" id="65499"/>
    <lineage>
        <taxon>Bacteria</taxon>
        <taxon>Bacillati</taxon>
        <taxon>Actinomycetota</taxon>
        <taxon>Actinomycetes</taxon>
        <taxon>Pseudonocardiales</taxon>
        <taxon>Pseudonocardiaceae</taxon>
        <taxon>Lentzea</taxon>
    </lineage>
</organism>
<keyword evidence="2" id="KW-0812">Transmembrane</keyword>
<accession>A0A1H9TVS5</accession>
<protein>
    <submittedName>
        <fullName evidence="3">TIGR04222 domain-containing protein</fullName>
    </submittedName>
</protein>
<name>A0A1H9TVS5_9PSEU</name>
<evidence type="ECO:0000256" key="2">
    <source>
        <dbReference type="SAM" id="Phobius"/>
    </source>
</evidence>
<feature type="transmembrane region" description="Helical" evidence="2">
    <location>
        <begin position="204"/>
        <end position="223"/>
    </location>
</feature>
<feature type="region of interest" description="Disordered" evidence="1">
    <location>
        <begin position="248"/>
        <end position="268"/>
    </location>
</feature>
<keyword evidence="2" id="KW-0472">Membrane</keyword>
<evidence type="ECO:0000313" key="4">
    <source>
        <dbReference type="Proteomes" id="UP000199503"/>
    </source>
</evidence>
<reference evidence="4" key="1">
    <citation type="submission" date="2016-10" db="EMBL/GenBank/DDBJ databases">
        <authorList>
            <person name="Varghese N."/>
            <person name="Submissions S."/>
        </authorList>
    </citation>
    <scope>NUCLEOTIDE SEQUENCE [LARGE SCALE GENOMIC DNA]</scope>
    <source>
        <strain evidence="4">DSM 44437</strain>
    </source>
</reference>
<keyword evidence="2" id="KW-1133">Transmembrane helix</keyword>
<dbReference type="EMBL" id="FOFV01000014">
    <property type="protein sequence ID" value="SES01335.1"/>
    <property type="molecule type" value="Genomic_DNA"/>
</dbReference>
<dbReference type="AlphaFoldDB" id="A0A1H9TVS5"/>
<sequence length="268" mass="27834">MTTHTHEELGCLAGGPARAAEVALARLIQAGLVRVSREGVLSAVHVPGQGPATPLEAQILRAVRHGRLLNDVVYGAYRSPEAEGLRTHLVNRRLLRRRRSWRPRLYPWLFLAAPVLFVAGVLSAVAPQLLVDFLDFGPPFTEFPFWYFFAGAVVAIVWASVLRARDPGRLRTRAGYLLVKRAQRRVTSKDPVGAVAARGLRGRAGGLAIAGMFGLSALALGMLPGREATSSSSCGGGCSSDSGCGSSDSGGSGCGGGGCGGGCGGGGD</sequence>
<feature type="transmembrane region" description="Helical" evidence="2">
    <location>
        <begin position="145"/>
        <end position="164"/>
    </location>
</feature>
<feature type="transmembrane region" description="Helical" evidence="2">
    <location>
        <begin position="105"/>
        <end position="125"/>
    </location>
</feature>
<dbReference type="NCBIfam" id="TIGR04222">
    <property type="entry name" value="near_uncomplex"/>
    <property type="match status" value="1"/>
</dbReference>
<gene>
    <name evidence="3" type="ORF">SAMN04488000_114225</name>
</gene>
<dbReference type="STRING" id="65499.SAMN04488000_114225"/>
<evidence type="ECO:0000313" key="3">
    <source>
        <dbReference type="EMBL" id="SES01335.1"/>
    </source>
</evidence>
<dbReference type="RefSeq" id="WP_177229998.1">
    <property type="nucleotide sequence ID" value="NZ_FOFV01000014.1"/>
</dbReference>
<evidence type="ECO:0000256" key="1">
    <source>
        <dbReference type="SAM" id="MobiDB-lite"/>
    </source>
</evidence>
<dbReference type="InterPro" id="IPR026467">
    <property type="entry name" value="Ser/Gly_Cys_C_dom"/>
</dbReference>
<keyword evidence="4" id="KW-1185">Reference proteome</keyword>
<dbReference type="Proteomes" id="UP000199503">
    <property type="component" value="Unassembled WGS sequence"/>
</dbReference>